<reference evidence="1 2" key="1">
    <citation type="submission" date="2018-03" db="EMBL/GenBank/DDBJ databases">
        <authorList>
            <person name="Guldener U."/>
        </authorList>
    </citation>
    <scope>NUCLEOTIDE SEQUENCE [LARGE SCALE GENOMIC DNA]</scope>
    <source>
        <strain evidence="1 2">NBRC100155</strain>
    </source>
</reference>
<gene>
    <name evidence="1" type="ORF">UTRI_02308</name>
</gene>
<dbReference type="AlphaFoldDB" id="A0A5C3E5N8"/>
<keyword evidence="2" id="KW-1185">Reference proteome</keyword>
<accession>A0A5C3E5N8</accession>
<name>A0A5C3E5N8_9BASI</name>
<evidence type="ECO:0000313" key="2">
    <source>
        <dbReference type="Proteomes" id="UP000324022"/>
    </source>
</evidence>
<dbReference type="EMBL" id="OOIN01000013">
    <property type="protein sequence ID" value="SPO26034.1"/>
    <property type="molecule type" value="Genomic_DNA"/>
</dbReference>
<sequence length="75" mass="7997">MAGSGVAPLRRQPLKVAVKVALRPALEVGGSFGWLRCHPARVASMVGLQPALEDDGFLGDSMASDCVSRHHQPYK</sequence>
<dbReference type="Proteomes" id="UP000324022">
    <property type="component" value="Unassembled WGS sequence"/>
</dbReference>
<protein>
    <submittedName>
        <fullName evidence="1">Uncharacterized protein</fullName>
    </submittedName>
</protein>
<evidence type="ECO:0000313" key="1">
    <source>
        <dbReference type="EMBL" id="SPO26034.1"/>
    </source>
</evidence>
<proteinExistence type="predicted"/>
<organism evidence="1 2">
    <name type="scientific">Ustilago trichophora</name>
    <dbReference type="NCBI Taxonomy" id="86804"/>
    <lineage>
        <taxon>Eukaryota</taxon>
        <taxon>Fungi</taxon>
        <taxon>Dikarya</taxon>
        <taxon>Basidiomycota</taxon>
        <taxon>Ustilaginomycotina</taxon>
        <taxon>Ustilaginomycetes</taxon>
        <taxon>Ustilaginales</taxon>
        <taxon>Ustilaginaceae</taxon>
        <taxon>Ustilago</taxon>
    </lineage>
</organism>